<comment type="caution">
    <text evidence="2">The sequence shown here is derived from an EMBL/GenBank/DDBJ whole genome shotgun (WGS) entry which is preliminary data.</text>
</comment>
<reference evidence="2" key="1">
    <citation type="submission" date="2021-02" db="EMBL/GenBank/DDBJ databases">
        <authorList>
            <person name="Nowell W R."/>
        </authorList>
    </citation>
    <scope>NUCLEOTIDE SEQUENCE</scope>
</reference>
<organism evidence="2 3">
    <name type="scientific">Adineta steineri</name>
    <dbReference type="NCBI Taxonomy" id="433720"/>
    <lineage>
        <taxon>Eukaryota</taxon>
        <taxon>Metazoa</taxon>
        <taxon>Spiralia</taxon>
        <taxon>Gnathifera</taxon>
        <taxon>Rotifera</taxon>
        <taxon>Eurotatoria</taxon>
        <taxon>Bdelloidea</taxon>
        <taxon>Adinetida</taxon>
        <taxon>Adinetidae</taxon>
        <taxon>Adineta</taxon>
    </lineage>
</organism>
<protein>
    <submittedName>
        <fullName evidence="2">Uncharacterized protein</fullName>
    </submittedName>
</protein>
<evidence type="ECO:0000313" key="2">
    <source>
        <dbReference type="EMBL" id="CAF4447583.1"/>
    </source>
</evidence>
<evidence type="ECO:0000256" key="1">
    <source>
        <dbReference type="SAM" id="Coils"/>
    </source>
</evidence>
<name>A0A820S548_9BILA</name>
<gene>
    <name evidence="2" type="ORF">OXD698_LOCUS54194</name>
</gene>
<dbReference type="AlphaFoldDB" id="A0A820S548"/>
<sequence length="70" mass="8352">MDKNKTFDRTDTLHSTITNSPMRTIMSNNYDEEHELEKDIENLERRLLSAKSQLMFTTYEKNKQLISLNE</sequence>
<keyword evidence="1" id="KW-0175">Coiled coil</keyword>
<dbReference type="EMBL" id="CAJOAZ010032449">
    <property type="protein sequence ID" value="CAF4447583.1"/>
    <property type="molecule type" value="Genomic_DNA"/>
</dbReference>
<feature type="coiled-coil region" evidence="1">
    <location>
        <begin position="26"/>
        <end position="53"/>
    </location>
</feature>
<proteinExistence type="predicted"/>
<evidence type="ECO:0000313" key="3">
    <source>
        <dbReference type="Proteomes" id="UP000663844"/>
    </source>
</evidence>
<dbReference type="Proteomes" id="UP000663844">
    <property type="component" value="Unassembled WGS sequence"/>
</dbReference>
<accession>A0A820S548</accession>